<sequence>MALAAATAVIAPAAFLAAPAAYAEGDPASTTQTETTDPGQTDPAAETDPVTDPDAETDPATDPETDPETDPATDPETDPATDPETDPATDPATDPETDPVTDPETDPVTDPATDPETDPATDPETDPVTDPETDPVTDPETDPATDPETDPGEEDPSTDPGEEDPSLDPEEGEEPICEEASIQVTLGGFPNKIVAGSGWKNFTFNVENTGENDIDSLGVYTVATYLDSAGDEDKLVDKYAHFEYKDPESGQWVNDLDGTGFNNGFFFGEFALDAGQKVSIDLRVMIDSGAPAGDGLAIAAGGYDNGAEDETYKCFENGNVYPFAVVKAGTKPGPVEDSKPSGQKPPADIKPQGDVRAIPVTGNLAETGSSSVLPTIGIVGGIAIVAGAGVVFAMKRRKDDAIA</sequence>
<evidence type="ECO:0008006" key="6">
    <source>
        <dbReference type="Google" id="ProtNLM"/>
    </source>
</evidence>
<keyword evidence="2" id="KW-0812">Transmembrane</keyword>
<feature type="signal peptide" evidence="3">
    <location>
        <begin position="1"/>
        <end position="23"/>
    </location>
</feature>
<feature type="chain" id="PRO_5009183038" description="LPXTG cell wall anchor domain-containing protein" evidence="3">
    <location>
        <begin position="24"/>
        <end position="403"/>
    </location>
</feature>
<accession>A0A1E5P7E1</accession>
<keyword evidence="5" id="KW-1185">Reference proteome</keyword>
<feature type="transmembrane region" description="Helical" evidence="2">
    <location>
        <begin position="372"/>
        <end position="394"/>
    </location>
</feature>
<evidence type="ECO:0000256" key="3">
    <source>
        <dbReference type="SAM" id="SignalP"/>
    </source>
</evidence>
<evidence type="ECO:0000313" key="4">
    <source>
        <dbReference type="EMBL" id="OEJ25463.1"/>
    </source>
</evidence>
<keyword evidence="3" id="KW-0732">Signal</keyword>
<evidence type="ECO:0000313" key="5">
    <source>
        <dbReference type="Proteomes" id="UP000095759"/>
    </source>
</evidence>
<protein>
    <recommendedName>
        <fullName evidence="6">LPXTG cell wall anchor domain-containing protein</fullName>
    </recommendedName>
</protein>
<dbReference type="NCBIfam" id="TIGR01167">
    <property type="entry name" value="LPXTG_anchor"/>
    <property type="match status" value="1"/>
</dbReference>
<feature type="region of interest" description="Disordered" evidence="1">
    <location>
        <begin position="331"/>
        <end position="353"/>
    </location>
</feature>
<keyword evidence="2" id="KW-0472">Membrane</keyword>
<feature type="compositionally biased region" description="Low complexity" evidence="1">
    <location>
        <begin position="24"/>
        <end position="48"/>
    </location>
</feature>
<dbReference type="AlphaFoldDB" id="A0A1E5P7E1"/>
<name>A0A1E5P7E1_9ACTN</name>
<feature type="compositionally biased region" description="Acidic residues" evidence="1">
    <location>
        <begin position="49"/>
        <end position="174"/>
    </location>
</feature>
<evidence type="ECO:0000256" key="2">
    <source>
        <dbReference type="SAM" id="Phobius"/>
    </source>
</evidence>
<evidence type="ECO:0000256" key="1">
    <source>
        <dbReference type="SAM" id="MobiDB-lite"/>
    </source>
</evidence>
<reference evidence="4 5" key="1">
    <citation type="submission" date="2016-08" db="EMBL/GenBank/DDBJ databases">
        <title>Complete genome sequence of Streptomyces agglomeratus strain 6-3-2, a novel anti-MRSA actinomycete isolated from Wuli of Tebit, China.</title>
        <authorList>
            <person name="Chen X."/>
        </authorList>
    </citation>
    <scope>NUCLEOTIDE SEQUENCE [LARGE SCALE GENOMIC DNA]</scope>
    <source>
        <strain evidence="4 5">6-3-2</strain>
    </source>
</reference>
<comment type="caution">
    <text evidence="4">The sequence shown here is derived from an EMBL/GenBank/DDBJ whole genome shotgun (WGS) entry which is preliminary data.</text>
</comment>
<dbReference type="EMBL" id="MEHJ01000001">
    <property type="protein sequence ID" value="OEJ25463.1"/>
    <property type="molecule type" value="Genomic_DNA"/>
</dbReference>
<gene>
    <name evidence="4" type="ORF">AS594_14175</name>
</gene>
<organism evidence="4 5">
    <name type="scientific">Streptomyces agglomeratus</name>
    <dbReference type="NCBI Taxonomy" id="285458"/>
    <lineage>
        <taxon>Bacteria</taxon>
        <taxon>Bacillati</taxon>
        <taxon>Actinomycetota</taxon>
        <taxon>Actinomycetes</taxon>
        <taxon>Kitasatosporales</taxon>
        <taxon>Streptomycetaceae</taxon>
        <taxon>Streptomyces</taxon>
    </lineage>
</organism>
<keyword evidence="2" id="KW-1133">Transmembrane helix</keyword>
<proteinExistence type="predicted"/>
<feature type="region of interest" description="Disordered" evidence="1">
    <location>
        <begin position="24"/>
        <end position="174"/>
    </location>
</feature>
<dbReference type="STRING" id="285458.BGM19_22635"/>
<dbReference type="Proteomes" id="UP000095759">
    <property type="component" value="Unassembled WGS sequence"/>
</dbReference>